<keyword evidence="1" id="KW-0812">Transmembrane</keyword>
<comment type="caution">
    <text evidence="2">The sequence shown here is derived from an EMBL/GenBank/DDBJ whole genome shotgun (WGS) entry which is preliminary data.</text>
</comment>
<dbReference type="AlphaFoldDB" id="A0ABD0JN78"/>
<keyword evidence="1" id="KW-1133">Transmembrane helix</keyword>
<keyword evidence="1" id="KW-0472">Membrane</keyword>
<dbReference type="EMBL" id="JACVVK020000384">
    <property type="protein sequence ID" value="KAK7476125.1"/>
    <property type="molecule type" value="Genomic_DNA"/>
</dbReference>
<gene>
    <name evidence="2" type="ORF">BaRGS_00032618</name>
</gene>
<organism evidence="2 3">
    <name type="scientific">Batillaria attramentaria</name>
    <dbReference type="NCBI Taxonomy" id="370345"/>
    <lineage>
        <taxon>Eukaryota</taxon>
        <taxon>Metazoa</taxon>
        <taxon>Spiralia</taxon>
        <taxon>Lophotrochozoa</taxon>
        <taxon>Mollusca</taxon>
        <taxon>Gastropoda</taxon>
        <taxon>Caenogastropoda</taxon>
        <taxon>Sorbeoconcha</taxon>
        <taxon>Cerithioidea</taxon>
        <taxon>Batillariidae</taxon>
        <taxon>Batillaria</taxon>
    </lineage>
</organism>
<keyword evidence="3" id="KW-1185">Reference proteome</keyword>
<protein>
    <recommendedName>
        <fullName evidence="4">Zonadhesin</fullName>
    </recommendedName>
</protein>
<feature type="transmembrane region" description="Helical" evidence="1">
    <location>
        <begin position="292"/>
        <end position="310"/>
    </location>
</feature>
<evidence type="ECO:0000256" key="1">
    <source>
        <dbReference type="SAM" id="Phobius"/>
    </source>
</evidence>
<evidence type="ECO:0000313" key="2">
    <source>
        <dbReference type="EMBL" id="KAK7476125.1"/>
    </source>
</evidence>
<accession>A0ABD0JN78</accession>
<sequence length="337" mass="36802">MFIVADYLLRTTPPPPQSVCAERGSRLSLSDAALQAEVINCTETVSYSIPVVQTAYVTVTPDVQTEHVTLAPEIQTEYVTITPGVLYVTQVETDYVTITPDNQIGYVTVTAEAETAYVTLTPEVLTAYVTITPDAQVEHVTVTEEANTAYVTVTPEVSTAYVTITPSPVIEHVTVTNEIYVTEHRTAVETQVQTVEISQSCSVVTSMVEVDVTPTLTETVTVSAAASCPLAETSTVPTCAPVSVTRNNSTAEDILVEMHQVVKELTVDRSNISRIRRMKESAPDDRTSATTMGLSASLFLFVCGLLVFLLDAPKLHRDIMHFRRNVERKPGTKLRRC</sequence>
<evidence type="ECO:0008006" key="4">
    <source>
        <dbReference type="Google" id="ProtNLM"/>
    </source>
</evidence>
<dbReference type="Proteomes" id="UP001519460">
    <property type="component" value="Unassembled WGS sequence"/>
</dbReference>
<reference evidence="2 3" key="1">
    <citation type="journal article" date="2023" name="Sci. Data">
        <title>Genome assembly of the Korean intertidal mud-creeper Batillaria attramentaria.</title>
        <authorList>
            <person name="Patra A.K."/>
            <person name="Ho P.T."/>
            <person name="Jun S."/>
            <person name="Lee S.J."/>
            <person name="Kim Y."/>
            <person name="Won Y.J."/>
        </authorList>
    </citation>
    <scope>NUCLEOTIDE SEQUENCE [LARGE SCALE GENOMIC DNA]</scope>
    <source>
        <strain evidence="2">Wonlab-2016</strain>
    </source>
</reference>
<name>A0ABD0JN78_9CAEN</name>
<evidence type="ECO:0000313" key="3">
    <source>
        <dbReference type="Proteomes" id="UP001519460"/>
    </source>
</evidence>
<proteinExistence type="predicted"/>